<name>A0AAN8RBZ1_9PEZI</name>
<feature type="chain" id="PRO_5043039991" evidence="1">
    <location>
        <begin position="18"/>
        <end position="98"/>
    </location>
</feature>
<accession>A0AAN8RBZ1</accession>
<evidence type="ECO:0000313" key="3">
    <source>
        <dbReference type="Proteomes" id="UP001313282"/>
    </source>
</evidence>
<organism evidence="2 3">
    <name type="scientific">Orbilia javanica</name>
    <dbReference type="NCBI Taxonomy" id="47235"/>
    <lineage>
        <taxon>Eukaryota</taxon>
        <taxon>Fungi</taxon>
        <taxon>Dikarya</taxon>
        <taxon>Ascomycota</taxon>
        <taxon>Pezizomycotina</taxon>
        <taxon>Orbiliomycetes</taxon>
        <taxon>Orbiliales</taxon>
        <taxon>Orbiliaceae</taxon>
        <taxon>Orbilia</taxon>
    </lineage>
</organism>
<proteinExistence type="predicted"/>
<sequence>MQILRILLATFIAGVLAAPSARISKRTNLLTARHECEETPTNCDPYYDPEDPEDCHFCCADSVVPLGADCHLDGVVSCDTQSDGPGLVWHCDDPHRRS</sequence>
<protein>
    <submittedName>
        <fullName evidence="2">Uncharacterized protein</fullName>
    </submittedName>
</protein>
<dbReference type="Proteomes" id="UP001313282">
    <property type="component" value="Unassembled WGS sequence"/>
</dbReference>
<comment type="caution">
    <text evidence="2">The sequence shown here is derived from an EMBL/GenBank/DDBJ whole genome shotgun (WGS) entry which is preliminary data.</text>
</comment>
<evidence type="ECO:0000256" key="1">
    <source>
        <dbReference type="SAM" id="SignalP"/>
    </source>
</evidence>
<keyword evidence="1" id="KW-0732">Signal</keyword>
<feature type="signal peptide" evidence="1">
    <location>
        <begin position="1"/>
        <end position="17"/>
    </location>
</feature>
<dbReference type="EMBL" id="JAVHNR010000009">
    <property type="protein sequence ID" value="KAK6332968.1"/>
    <property type="molecule type" value="Genomic_DNA"/>
</dbReference>
<keyword evidence="3" id="KW-1185">Reference proteome</keyword>
<gene>
    <name evidence="2" type="ORF">TWF718_010795</name>
</gene>
<evidence type="ECO:0000313" key="2">
    <source>
        <dbReference type="EMBL" id="KAK6332968.1"/>
    </source>
</evidence>
<dbReference type="AlphaFoldDB" id="A0AAN8RBZ1"/>
<reference evidence="2 3" key="1">
    <citation type="submission" date="2019-10" db="EMBL/GenBank/DDBJ databases">
        <authorList>
            <person name="Palmer J.M."/>
        </authorList>
    </citation>
    <scope>NUCLEOTIDE SEQUENCE [LARGE SCALE GENOMIC DNA]</scope>
    <source>
        <strain evidence="2 3">TWF718</strain>
    </source>
</reference>